<reference evidence="9" key="1">
    <citation type="submission" date="2021-12" db="EMBL/GenBank/DDBJ databases">
        <authorList>
            <person name="Lv X."/>
        </authorList>
    </citation>
    <scope>NUCLEOTIDE SEQUENCE</scope>
    <source>
        <strain evidence="9">HF2106</strain>
    </source>
</reference>
<evidence type="ECO:0000256" key="4">
    <source>
        <dbReference type="ARBA" id="ARBA00022813"/>
    </source>
</evidence>
<dbReference type="InterPro" id="IPR039418">
    <property type="entry name" value="LexA-like"/>
</dbReference>
<dbReference type="GO" id="GO:0006281">
    <property type="term" value="P:DNA repair"/>
    <property type="evidence" value="ECO:0007669"/>
    <property type="project" value="UniProtKB-KW"/>
</dbReference>
<evidence type="ECO:0000256" key="6">
    <source>
        <dbReference type="ARBA" id="ARBA00023236"/>
    </source>
</evidence>
<dbReference type="PRINTS" id="PR00726">
    <property type="entry name" value="LEXASERPTASE"/>
</dbReference>
<evidence type="ECO:0000313" key="9">
    <source>
        <dbReference type="EMBL" id="MCE4121754.1"/>
    </source>
</evidence>
<dbReference type="EMBL" id="JAPDVG010000001">
    <property type="protein sequence ID" value="MCW4131279.1"/>
    <property type="molecule type" value="Genomic_DNA"/>
</dbReference>
<dbReference type="InterPro" id="IPR006197">
    <property type="entry name" value="Peptidase_S24_LexA"/>
</dbReference>
<dbReference type="GO" id="GO:0016787">
    <property type="term" value="F:hydrolase activity"/>
    <property type="evidence" value="ECO:0007669"/>
    <property type="project" value="UniProtKB-KW"/>
</dbReference>
<feature type="domain" description="Peptidase S24/S26A/S26B/S26C" evidence="8">
    <location>
        <begin position="26"/>
        <end position="143"/>
    </location>
</feature>
<dbReference type="PANTHER" id="PTHR33516">
    <property type="entry name" value="LEXA REPRESSOR"/>
    <property type="match status" value="1"/>
</dbReference>
<comment type="similarity">
    <text evidence="1 7">Belongs to the peptidase S24 family.</text>
</comment>
<organism evidence="10 11">
    <name type="scientific">Segatella copri</name>
    <dbReference type="NCBI Taxonomy" id="165179"/>
    <lineage>
        <taxon>Bacteria</taxon>
        <taxon>Pseudomonadati</taxon>
        <taxon>Bacteroidota</taxon>
        <taxon>Bacteroidia</taxon>
        <taxon>Bacteroidales</taxon>
        <taxon>Prevotellaceae</taxon>
        <taxon>Segatella</taxon>
    </lineage>
</organism>
<dbReference type="GO" id="GO:0009432">
    <property type="term" value="P:SOS response"/>
    <property type="evidence" value="ECO:0007669"/>
    <property type="project" value="UniProtKB-KW"/>
</dbReference>
<dbReference type="Proteomes" id="UP001209417">
    <property type="component" value="Unassembled WGS sequence"/>
</dbReference>
<keyword evidence="2" id="KW-0227">DNA damage</keyword>
<dbReference type="PANTHER" id="PTHR33516:SF2">
    <property type="entry name" value="LEXA REPRESSOR-RELATED"/>
    <property type="match status" value="1"/>
</dbReference>
<proteinExistence type="inferred from homology"/>
<keyword evidence="3 7" id="KW-0378">Hydrolase</keyword>
<accession>A0AAP2XBU0</accession>
<comment type="caution">
    <text evidence="10">The sequence shown here is derived from an EMBL/GenBank/DDBJ whole genome shotgun (WGS) entry which is preliminary data.</text>
</comment>
<keyword evidence="5" id="KW-0234">DNA repair</keyword>
<protein>
    <submittedName>
        <fullName evidence="10">Translesion error-prone DNA polymerase V autoproteolytic subunit</fullName>
        <ecNumber evidence="10">2.7.7.7</ecNumber>
    </submittedName>
</protein>
<sequence>MNKNNDNKIKLTFHPAEFGAKMPIPLAEQSVKAGFPSPAQDYMEGEIDLNDILVRHREATFYVRISGDSMQDAGILDGDLAVVDRQIEPSNGNFVIAFVDGEFTIKQFKMDESGTFGWLIPWNKNFSPIRVDETNRFMIWGVVTYVIHQIAE</sequence>
<dbReference type="EC" id="2.7.7.7" evidence="10"/>
<dbReference type="GO" id="GO:0006355">
    <property type="term" value="P:regulation of DNA-templated transcription"/>
    <property type="evidence" value="ECO:0007669"/>
    <property type="project" value="InterPro"/>
</dbReference>
<dbReference type="NCBIfam" id="NF007621">
    <property type="entry name" value="PRK10276.1"/>
    <property type="match status" value="1"/>
</dbReference>
<dbReference type="CDD" id="cd06529">
    <property type="entry name" value="S24_LexA-like"/>
    <property type="match status" value="1"/>
</dbReference>
<evidence type="ECO:0000256" key="7">
    <source>
        <dbReference type="RuleBase" id="RU003991"/>
    </source>
</evidence>
<keyword evidence="4 7" id="KW-0068">Autocatalytic cleavage</keyword>
<dbReference type="AlphaFoldDB" id="A0AAP2XBU0"/>
<dbReference type="InterPro" id="IPR015927">
    <property type="entry name" value="Peptidase_S24_S26A/B/C"/>
</dbReference>
<reference evidence="10" key="2">
    <citation type="submission" date="2022-11" db="EMBL/GenBank/DDBJ databases">
        <title>Genomic repertoires linked with pathogenic potency of arthritogenic Prevotella copri isolated from the gut of rheumatoid arthritis patients.</title>
        <authorList>
            <person name="Nii T."/>
            <person name="Maeda Y."/>
            <person name="Motooka D."/>
            <person name="Naito M."/>
            <person name="Matsumoto Y."/>
            <person name="Ogawa T."/>
            <person name="Oguro-Igashira E."/>
            <person name="Kishikawa T."/>
            <person name="Yamashita M."/>
            <person name="Koizumi S."/>
            <person name="Kurakawa T."/>
            <person name="Okumura R."/>
            <person name="Kayama H."/>
            <person name="Murakami M."/>
            <person name="Sakaguchi T."/>
            <person name="Das B."/>
            <person name="Nakamura S."/>
            <person name="Okada Y."/>
            <person name="Kumanogoh A."/>
            <person name="Takeda K."/>
        </authorList>
    </citation>
    <scope>NUCLEOTIDE SEQUENCE</scope>
    <source>
        <strain evidence="10">H019-1</strain>
    </source>
</reference>
<dbReference type="Proteomes" id="UP001200307">
    <property type="component" value="Unassembled WGS sequence"/>
</dbReference>
<evidence type="ECO:0000256" key="5">
    <source>
        <dbReference type="ARBA" id="ARBA00023204"/>
    </source>
</evidence>
<dbReference type="InterPro" id="IPR036286">
    <property type="entry name" value="LexA/Signal_pep-like_sf"/>
</dbReference>
<dbReference type="SUPFAM" id="SSF51306">
    <property type="entry name" value="LexA/Signal peptidase"/>
    <property type="match status" value="1"/>
</dbReference>
<dbReference type="GO" id="GO:0003677">
    <property type="term" value="F:DNA binding"/>
    <property type="evidence" value="ECO:0007669"/>
    <property type="project" value="InterPro"/>
</dbReference>
<gene>
    <name evidence="10" type="primary">umuD</name>
    <name evidence="9" type="ORF">LYY06_05650</name>
    <name evidence="10" type="ORF">ONT19_06695</name>
</gene>
<keyword evidence="10" id="KW-0548">Nucleotidyltransferase</keyword>
<dbReference type="Pfam" id="PF00717">
    <property type="entry name" value="Peptidase_S24"/>
    <property type="match status" value="1"/>
</dbReference>
<keyword evidence="10" id="KW-0808">Transferase</keyword>
<dbReference type="EMBL" id="JAJTVO010000007">
    <property type="protein sequence ID" value="MCE4121754.1"/>
    <property type="molecule type" value="Genomic_DNA"/>
</dbReference>
<dbReference type="InterPro" id="IPR050077">
    <property type="entry name" value="LexA_repressor"/>
</dbReference>
<evidence type="ECO:0000313" key="10">
    <source>
        <dbReference type="EMBL" id="MCW4131279.1"/>
    </source>
</evidence>
<keyword evidence="6" id="KW-0742">SOS response</keyword>
<evidence type="ECO:0000256" key="2">
    <source>
        <dbReference type="ARBA" id="ARBA00022763"/>
    </source>
</evidence>
<name>A0AAP2XBU0_9BACT</name>
<dbReference type="RefSeq" id="WP_022122043.1">
    <property type="nucleotide sequence ID" value="NZ_CAXTHI010000007.1"/>
</dbReference>
<dbReference type="Gene3D" id="2.10.109.10">
    <property type="entry name" value="Umud Fragment, subunit A"/>
    <property type="match status" value="1"/>
</dbReference>
<evidence type="ECO:0000313" key="11">
    <source>
        <dbReference type="Proteomes" id="UP001209417"/>
    </source>
</evidence>
<dbReference type="GO" id="GO:0003887">
    <property type="term" value="F:DNA-directed DNA polymerase activity"/>
    <property type="evidence" value="ECO:0007669"/>
    <property type="project" value="UniProtKB-EC"/>
</dbReference>
<evidence type="ECO:0000259" key="8">
    <source>
        <dbReference type="Pfam" id="PF00717"/>
    </source>
</evidence>
<evidence type="ECO:0000256" key="1">
    <source>
        <dbReference type="ARBA" id="ARBA00007484"/>
    </source>
</evidence>
<evidence type="ECO:0000256" key="3">
    <source>
        <dbReference type="ARBA" id="ARBA00022801"/>
    </source>
</evidence>